<dbReference type="FunFam" id="3.30.70.1230:FF:000014">
    <property type="entry name" value="adenylate cyclase type 9"/>
    <property type="match status" value="1"/>
</dbReference>
<comment type="catalytic activity">
    <reaction evidence="1">
        <text>ATP = 3',5'-cyclic AMP + diphosphate</text>
        <dbReference type="Rhea" id="RHEA:15389"/>
        <dbReference type="ChEBI" id="CHEBI:30616"/>
        <dbReference type="ChEBI" id="CHEBI:33019"/>
        <dbReference type="ChEBI" id="CHEBI:58165"/>
        <dbReference type="EC" id="4.6.1.1"/>
    </reaction>
</comment>
<keyword evidence="17" id="KW-0464">Manganese</keyword>
<dbReference type="GO" id="GO:0005886">
    <property type="term" value="C:plasma membrane"/>
    <property type="evidence" value="ECO:0007669"/>
    <property type="project" value="UniProtKB-SubCell"/>
</dbReference>
<dbReference type="FunFam" id="3.30.70.1230:FF:000008">
    <property type="entry name" value="Adenylate cyclase type 9"/>
    <property type="match status" value="1"/>
</dbReference>
<evidence type="ECO:0000256" key="24">
    <source>
        <dbReference type="SAM" id="MobiDB-lite"/>
    </source>
</evidence>
<evidence type="ECO:0000256" key="2">
    <source>
        <dbReference type="ARBA" id="ARBA00001936"/>
    </source>
</evidence>
<feature type="transmembrane region" description="Helical" evidence="25">
    <location>
        <begin position="171"/>
        <end position="189"/>
    </location>
</feature>
<feature type="transmembrane region" description="Helical" evidence="25">
    <location>
        <begin position="851"/>
        <end position="873"/>
    </location>
</feature>
<comment type="subcellular location">
    <subcellularLocation>
        <location evidence="4">Cell membrane</location>
        <topology evidence="4">Multi-pass membrane protein</topology>
    </subcellularLocation>
</comment>
<evidence type="ECO:0000256" key="18">
    <source>
        <dbReference type="ARBA" id="ARBA00023239"/>
    </source>
</evidence>
<dbReference type="PROSITE" id="PS50125">
    <property type="entry name" value="GUANYLATE_CYCLASE_2"/>
    <property type="match status" value="2"/>
</dbReference>
<dbReference type="Proteomes" id="UP000594262">
    <property type="component" value="Unplaced"/>
</dbReference>
<evidence type="ECO:0000256" key="6">
    <source>
        <dbReference type="ARBA" id="ARBA00022475"/>
    </source>
</evidence>
<keyword evidence="11" id="KW-0067">ATP-binding</keyword>
<comment type="similarity">
    <text evidence="23">Belongs to the adenylyl cyclase class-4/guanylyl cyclase family.</text>
</comment>
<dbReference type="SMART" id="SM00044">
    <property type="entry name" value="CYCc"/>
    <property type="match status" value="2"/>
</dbReference>
<feature type="transmembrane region" description="Helical" evidence="25">
    <location>
        <begin position="139"/>
        <end position="159"/>
    </location>
</feature>
<keyword evidence="15 25" id="KW-0472">Membrane</keyword>
<feature type="transmembrane region" description="Helical" evidence="25">
    <location>
        <begin position="893"/>
        <end position="911"/>
    </location>
</feature>
<evidence type="ECO:0000256" key="3">
    <source>
        <dbReference type="ARBA" id="ARBA00001946"/>
    </source>
</evidence>
<accession>A0A7M5WZR0</accession>
<evidence type="ECO:0000256" key="12">
    <source>
        <dbReference type="ARBA" id="ARBA00022842"/>
    </source>
</evidence>
<evidence type="ECO:0000259" key="26">
    <source>
        <dbReference type="PROSITE" id="PS50125"/>
    </source>
</evidence>
<dbReference type="SUPFAM" id="SSF55073">
    <property type="entry name" value="Nucleotide cyclase"/>
    <property type="match status" value="2"/>
</dbReference>
<organism evidence="27 28">
    <name type="scientific">Clytia hemisphaerica</name>
    <dbReference type="NCBI Taxonomy" id="252671"/>
    <lineage>
        <taxon>Eukaryota</taxon>
        <taxon>Metazoa</taxon>
        <taxon>Cnidaria</taxon>
        <taxon>Hydrozoa</taxon>
        <taxon>Hydroidolina</taxon>
        <taxon>Leptothecata</taxon>
        <taxon>Obeliida</taxon>
        <taxon>Clytiidae</taxon>
        <taxon>Clytia</taxon>
    </lineage>
</organism>
<evidence type="ECO:0000256" key="1">
    <source>
        <dbReference type="ARBA" id="ARBA00001593"/>
    </source>
</evidence>
<evidence type="ECO:0000256" key="22">
    <source>
        <dbReference type="ARBA" id="ARBA00081427"/>
    </source>
</evidence>
<keyword evidence="6" id="KW-1003">Cell membrane</keyword>
<dbReference type="PANTHER" id="PTHR45627">
    <property type="entry name" value="ADENYLATE CYCLASE TYPE 1"/>
    <property type="match status" value="1"/>
</dbReference>
<dbReference type="RefSeq" id="XP_066919192.1">
    <property type="nucleotide sequence ID" value="XM_067063091.1"/>
</dbReference>
<dbReference type="OrthoDB" id="10035433at2759"/>
<evidence type="ECO:0000313" key="28">
    <source>
        <dbReference type="Proteomes" id="UP000594262"/>
    </source>
</evidence>
<dbReference type="GO" id="GO:0007189">
    <property type="term" value="P:adenylate cyclase-activating G protein-coupled receptor signaling pathway"/>
    <property type="evidence" value="ECO:0007669"/>
    <property type="project" value="TreeGrafter"/>
</dbReference>
<keyword evidence="12" id="KW-0460">Magnesium</keyword>
<dbReference type="GO" id="GO:0004016">
    <property type="term" value="F:adenylate cyclase activity"/>
    <property type="evidence" value="ECO:0007669"/>
    <property type="project" value="UniProtKB-EC"/>
</dbReference>
<dbReference type="Gene3D" id="3.30.70.1230">
    <property type="entry name" value="Nucleotide cyclase"/>
    <property type="match status" value="2"/>
</dbReference>
<dbReference type="EnsemblMetazoa" id="CLYHEMT015260.1">
    <property type="protein sequence ID" value="CLYHEMP015260.1"/>
    <property type="gene ID" value="CLYHEMG015260"/>
</dbReference>
<evidence type="ECO:0000256" key="13">
    <source>
        <dbReference type="ARBA" id="ARBA00022989"/>
    </source>
</evidence>
<keyword evidence="8" id="KW-0479">Metal-binding</keyword>
<evidence type="ECO:0000256" key="10">
    <source>
        <dbReference type="ARBA" id="ARBA00022741"/>
    </source>
</evidence>
<feature type="transmembrane region" description="Helical" evidence="25">
    <location>
        <begin position="249"/>
        <end position="271"/>
    </location>
</feature>
<dbReference type="PROSITE" id="PS00452">
    <property type="entry name" value="GUANYLATE_CYCLASE_1"/>
    <property type="match status" value="1"/>
</dbReference>
<evidence type="ECO:0000256" key="19">
    <source>
        <dbReference type="ARBA" id="ARBA00070496"/>
    </source>
</evidence>
<feature type="transmembrane region" description="Helical" evidence="25">
    <location>
        <begin position="771"/>
        <end position="794"/>
    </location>
</feature>
<evidence type="ECO:0000256" key="23">
    <source>
        <dbReference type="RuleBase" id="RU000405"/>
    </source>
</evidence>
<feature type="region of interest" description="Disordered" evidence="24">
    <location>
        <begin position="523"/>
        <end position="543"/>
    </location>
</feature>
<dbReference type="EC" id="4.6.1.1" evidence="5"/>
<feature type="transmembrane region" description="Helical" evidence="25">
    <location>
        <begin position="195"/>
        <end position="213"/>
    </location>
</feature>
<reference evidence="27" key="1">
    <citation type="submission" date="2021-01" db="UniProtKB">
        <authorList>
            <consortium name="EnsemblMetazoa"/>
        </authorList>
    </citation>
    <scope>IDENTIFICATION</scope>
</reference>
<evidence type="ECO:0000256" key="9">
    <source>
        <dbReference type="ARBA" id="ARBA00022737"/>
    </source>
</evidence>
<keyword evidence="16" id="KW-0325">Glycoprotein</keyword>
<evidence type="ECO:0000256" key="16">
    <source>
        <dbReference type="ARBA" id="ARBA00023180"/>
    </source>
</evidence>
<keyword evidence="14" id="KW-0115">cAMP biosynthesis</keyword>
<evidence type="ECO:0000256" key="15">
    <source>
        <dbReference type="ARBA" id="ARBA00023136"/>
    </source>
</evidence>
<comment type="cofactor">
    <cofactor evidence="2">
        <name>Mn(2+)</name>
        <dbReference type="ChEBI" id="CHEBI:29035"/>
    </cofactor>
</comment>
<protein>
    <recommendedName>
        <fullName evidence="19">Adenylate cyclase type 9</fullName>
        <ecNumber evidence="5">4.6.1.1</ecNumber>
    </recommendedName>
    <alternativeName>
        <fullName evidence="22">ATP pyrophosphate-lyase 9</fullName>
    </alternativeName>
    <alternativeName>
        <fullName evidence="20">Adenylate cyclase type IX</fullName>
    </alternativeName>
    <alternativeName>
        <fullName evidence="21">Adenylyl cyclase 9</fullName>
    </alternativeName>
</protein>
<evidence type="ECO:0000256" key="25">
    <source>
        <dbReference type="SAM" id="Phobius"/>
    </source>
</evidence>
<dbReference type="PANTHER" id="PTHR45627:SF8">
    <property type="entry name" value="ADENYLATE CYCLASE TYPE 9"/>
    <property type="match status" value="1"/>
</dbReference>
<feature type="transmembrane region" description="Helical" evidence="25">
    <location>
        <begin position="947"/>
        <end position="967"/>
    </location>
</feature>
<feature type="compositionally biased region" description="Polar residues" evidence="24">
    <location>
        <begin position="7"/>
        <end position="17"/>
    </location>
</feature>
<sequence>MHFETNGKLSQNNSADTSSDESTHSKDTDTCCLRRSSNSKEMETPQANGRPEDKPSFSSIVDKRVRKGIIPLFFERASGNLLNPSFDSDTLETEFQRFSVNVDKSRFQLGLTYFAFAFAILAIYFGASRDDSAVQQELSIGSAVAALIAICILLLTKFVRFYNKAIQARTLSIVVSLLYSAIEVASFHVVDQEYLSYSARFGLATCIIIVIYTMMPAVPVYGSAIMALAFSIAHEVSASMKDSNRNAEVIAGIILLHICIHALGISIVFMAQIRRRSTFWRVGQSVVAKQDLDIEQQVKNRMIKSVMPKKVAEYLIQEKMPKDGLRQKSVAFRPFTMYKMANVSILFADIVGFTKMSAKKEADHLVHLLNLLFGKFDELTEINKCEKISTLGDCYYCVAGCPEESEHHAISCVEMGLDIIEEIKNFCQETKEDVDMRVGIHTGNVLCGIVGDRRRRFDVWSNDVVLANRMESAGLPGRVHISEKTLGFLGDNYTIDNGEGIERAENDGGGTLQTYFISSRKNGQSHFKPWRKENESAKNSSSNLQEVTAYRHDSLANVLEGMKNKHNGNFEKLADPTNVHLHDVNTPDEDLEKVYLANENSVSLSPTISPTKGRSKHIAKAPLPFPKLSATFNFTYGITLNEALMRDAMRASNDNQLVKLMQEKKIQKEYFFNPPLNIWNLNFTDPPKEDHNRKDLEMVPQYQNMEKDKPLITTESKYRDEGFKGFKLNPKVVTFASPKVHFLFDLMTCAVTLIITIIAGLMLFYDRLADLHGFIAAIVLCVIAMVCLLGFQCIKFSPSSFPKRISKCAGPLELSETGSAVGEHHVEYNDANHNRRAPPPHQRKPLIKRLFSPWTTAHLTGVLIMCLPVFVVFSFYEDCNITQGPWRDSGLESFTMIIMVALFHFCSFTQLSYLMKSVTAAIWCVVFILIIMLPPQCDIGVQSTTTLNDIVMVVVLQIVLIICLNRIHEKGVRANFYGDKVAAEQKDSAIEQKQVADWLIQDMFPRHVSTQLKYTKHCSKNYDMVGVLFASIVNFAEFYEENFEGGLECIRVLHELVGDFDKELMKYEDIEKIKTVYGTTFMAASGLSLNESMKISQGPLKGHKYFHLKSLVEFARGIQETLTEFNQNMLGFNFKLRCGLNAGPVTAGVIGTMKPQYDVWGDTVNLASRMDSNGLVDHIQVDEECMQKLTDFYTFKFRATLPIKGKGERKVYLLVEKKPEAGLVDVKE</sequence>
<name>A0A7M5WZR0_9CNID</name>
<keyword evidence="28" id="KW-1185">Reference proteome</keyword>
<evidence type="ECO:0000256" key="4">
    <source>
        <dbReference type="ARBA" id="ARBA00004651"/>
    </source>
</evidence>
<evidence type="ECO:0000256" key="17">
    <source>
        <dbReference type="ARBA" id="ARBA00023211"/>
    </source>
</evidence>
<feature type="domain" description="Guanylate cyclase" evidence="26">
    <location>
        <begin position="1026"/>
        <end position="1171"/>
    </location>
</feature>
<dbReference type="GO" id="GO:0005524">
    <property type="term" value="F:ATP binding"/>
    <property type="evidence" value="ECO:0007669"/>
    <property type="project" value="UniProtKB-KW"/>
</dbReference>
<comment type="cofactor">
    <cofactor evidence="3">
        <name>Mg(2+)</name>
        <dbReference type="ChEBI" id="CHEBI:18420"/>
    </cofactor>
</comment>
<proteinExistence type="inferred from homology"/>
<dbReference type="InterPro" id="IPR018297">
    <property type="entry name" value="A/G_cyclase_CS"/>
</dbReference>
<feature type="domain" description="Guanylate cyclase" evidence="26">
    <location>
        <begin position="344"/>
        <end position="471"/>
    </location>
</feature>
<keyword evidence="13 25" id="KW-1133">Transmembrane helix</keyword>
<evidence type="ECO:0000256" key="20">
    <source>
        <dbReference type="ARBA" id="ARBA00081225"/>
    </source>
</evidence>
<evidence type="ECO:0000256" key="5">
    <source>
        <dbReference type="ARBA" id="ARBA00012201"/>
    </source>
</evidence>
<evidence type="ECO:0000256" key="21">
    <source>
        <dbReference type="ARBA" id="ARBA00081232"/>
    </source>
</evidence>
<feature type="transmembrane region" description="Helical" evidence="25">
    <location>
        <begin position="742"/>
        <end position="765"/>
    </location>
</feature>
<dbReference type="InterPro" id="IPR029787">
    <property type="entry name" value="Nucleotide_cyclase"/>
</dbReference>
<dbReference type="Pfam" id="PF00211">
    <property type="entry name" value="Guanylate_cyc"/>
    <property type="match status" value="2"/>
</dbReference>
<evidence type="ECO:0000256" key="8">
    <source>
        <dbReference type="ARBA" id="ARBA00022723"/>
    </source>
</evidence>
<dbReference type="GeneID" id="136806505"/>
<keyword evidence="10" id="KW-0547">Nucleotide-binding</keyword>
<evidence type="ECO:0000313" key="27">
    <source>
        <dbReference type="EnsemblMetazoa" id="CLYHEMP015260.1"/>
    </source>
</evidence>
<feature type="transmembrane region" description="Helical" evidence="25">
    <location>
        <begin position="107"/>
        <end position="127"/>
    </location>
</feature>
<dbReference type="GO" id="GO:0006171">
    <property type="term" value="P:cAMP biosynthetic process"/>
    <property type="evidence" value="ECO:0007669"/>
    <property type="project" value="UniProtKB-KW"/>
</dbReference>
<dbReference type="GO" id="GO:0046872">
    <property type="term" value="F:metal ion binding"/>
    <property type="evidence" value="ECO:0007669"/>
    <property type="project" value="UniProtKB-KW"/>
</dbReference>
<keyword evidence="9" id="KW-0677">Repeat</keyword>
<evidence type="ECO:0000256" key="11">
    <source>
        <dbReference type="ARBA" id="ARBA00022840"/>
    </source>
</evidence>
<dbReference type="InterPro" id="IPR001054">
    <property type="entry name" value="A/G_cyclase"/>
</dbReference>
<evidence type="ECO:0000256" key="7">
    <source>
        <dbReference type="ARBA" id="ARBA00022692"/>
    </source>
</evidence>
<keyword evidence="18 23" id="KW-0456">Lyase</keyword>
<dbReference type="GO" id="GO:0035556">
    <property type="term" value="P:intracellular signal transduction"/>
    <property type="evidence" value="ECO:0007669"/>
    <property type="project" value="InterPro"/>
</dbReference>
<feature type="region of interest" description="Disordered" evidence="24">
    <location>
        <begin position="1"/>
        <end position="57"/>
    </location>
</feature>
<feature type="transmembrane region" description="Helical" evidence="25">
    <location>
        <begin position="918"/>
        <end position="935"/>
    </location>
</feature>
<dbReference type="AlphaFoldDB" id="A0A7M5WZR0"/>
<keyword evidence="7 25" id="KW-0812">Transmembrane</keyword>
<dbReference type="CDD" id="cd07302">
    <property type="entry name" value="CHD"/>
    <property type="match status" value="2"/>
</dbReference>
<evidence type="ECO:0000256" key="14">
    <source>
        <dbReference type="ARBA" id="ARBA00022998"/>
    </source>
</evidence>